<gene>
    <name evidence="1" type="ORF">H6P81_012368</name>
</gene>
<comment type="caution">
    <text evidence="1">The sequence shown here is derived from an EMBL/GenBank/DDBJ whole genome shotgun (WGS) entry which is preliminary data.</text>
</comment>
<dbReference type="Proteomes" id="UP000825729">
    <property type="component" value="Unassembled WGS sequence"/>
</dbReference>
<reference evidence="1 2" key="1">
    <citation type="submission" date="2021-07" db="EMBL/GenBank/DDBJ databases">
        <title>The Aristolochia fimbriata genome: insights into angiosperm evolution, floral development and chemical biosynthesis.</title>
        <authorList>
            <person name="Jiao Y."/>
        </authorList>
    </citation>
    <scope>NUCLEOTIDE SEQUENCE [LARGE SCALE GENOMIC DNA]</scope>
    <source>
        <strain evidence="1">IBCAS-2021</strain>
        <tissue evidence="1">Leaf</tissue>
    </source>
</reference>
<name>A0AAV7EBM1_ARIFI</name>
<proteinExistence type="predicted"/>
<accession>A0AAV7EBM1</accession>
<evidence type="ECO:0000313" key="2">
    <source>
        <dbReference type="Proteomes" id="UP000825729"/>
    </source>
</evidence>
<dbReference type="EMBL" id="JAINDJ010000005">
    <property type="protein sequence ID" value="KAG9446240.1"/>
    <property type="molecule type" value="Genomic_DNA"/>
</dbReference>
<protein>
    <submittedName>
        <fullName evidence="1">Uncharacterized protein</fullName>
    </submittedName>
</protein>
<dbReference type="AlphaFoldDB" id="A0AAV7EBM1"/>
<keyword evidence="2" id="KW-1185">Reference proteome</keyword>
<organism evidence="1 2">
    <name type="scientific">Aristolochia fimbriata</name>
    <name type="common">White veined hardy Dutchman's pipe vine</name>
    <dbReference type="NCBI Taxonomy" id="158543"/>
    <lineage>
        <taxon>Eukaryota</taxon>
        <taxon>Viridiplantae</taxon>
        <taxon>Streptophyta</taxon>
        <taxon>Embryophyta</taxon>
        <taxon>Tracheophyta</taxon>
        <taxon>Spermatophyta</taxon>
        <taxon>Magnoliopsida</taxon>
        <taxon>Magnoliidae</taxon>
        <taxon>Piperales</taxon>
        <taxon>Aristolochiaceae</taxon>
        <taxon>Aristolochia</taxon>
    </lineage>
</organism>
<evidence type="ECO:0000313" key="1">
    <source>
        <dbReference type="EMBL" id="KAG9446240.1"/>
    </source>
</evidence>
<sequence>MEEGETSSCGLFTVSLKVGSRWVPRFREPVDTPTKRWSSWHLPQSASENTSIPISLAGLDSKTTRVKIGLTSDSPNGAVIQVTSSGDLKPQKIM</sequence>